<dbReference type="Proteomes" id="UP001602370">
    <property type="component" value="Unassembled WGS sequence"/>
</dbReference>
<comment type="caution">
    <text evidence="1">The sequence shown here is derived from an EMBL/GenBank/DDBJ whole genome shotgun (WGS) entry which is preliminary data.</text>
</comment>
<evidence type="ECO:0000313" key="1">
    <source>
        <dbReference type="EMBL" id="MFF5919557.1"/>
    </source>
</evidence>
<name>A0ABW6XQ89_9ACTN</name>
<dbReference type="RefSeq" id="WP_388307221.1">
    <property type="nucleotide sequence ID" value="NZ_JBIBDZ010000003.1"/>
</dbReference>
<gene>
    <name evidence="1" type="ORF">ACFY8C_14545</name>
</gene>
<keyword evidence="2" id="KW-1185">Reference proteome</keyword>
<dbReference type="EMBL" id="JBIBDZ010000003">
    <property type="protein sequence ID" value="MFF5919557.1"/>
    <property type="molecule type" value="Genomic_DNA"/>
</dbReference>
<proteinExistence type="predicted"/>
<evidence type="ECO:0000313" key="2">
    <source>
        <dbReference type="Proteomes" id="UP001602370"/>
    </source>
</evidence>
<organism evidence="1 2">
    <name type="scientific">Streptomyces flavochromogenes</name>
    <dbReference type="NCBI Taxonomy" id="68199"/>
    <lineage>
        <taxon>Bacteria</taxon>
        <taxon>Bacillati</taxon>
        <taxon>Actinomycetota</taxon>
        <taxon>Actinomycetes</taxon>
        <taxon>Kitasatosporales</taxon>
        <taxon>Streptomycetaceae</taxon>
        <taxon>Streptomyces</taxon>
    </lineage>
</organism>
<protein>
    <submittedName>
        <fullName evidence="1">Uncharacterized protein</fullName>
    </submittedName>
</protein>
<reference evidence="1 2" key="1">
    <citation type="submission" date="2024-10" db="EMBL/GenBank/DDBJ databases">
        <title>The Natural Products Discovery Center: Release of the First 8490 Sequenced Strains for Exploring Actinobacteria Biosynthetic Diversity.</title>
        <authorList>
            <person name="Kalkreuter E."/>
            <person name="Kautsar S.A."/>
            <person name="Yang D."/>
            <person name="Bader C.D."/>
            <person name="Teijaro C.N."/>
            <person name="Fluegel L."/>
            <person name="Davis C.M."/>
            <person name="Simpson J.R."/>
            <person name="Lauterbach L."/>
            <person name="Steele A.D."/>
            <person name="Gui C."/>
            <person name="Meng S."/>
            <person name="Li G."/>
            <person name="Viehrig K."/>
            <person name="Ye F."/>
            <person name="Su P."/>
            <person name="Kiefer A.F."/>
            <person name="Nichols A."/>
            <person name="Cepeda A.J."/>
            <person name="Yan W."/>
            <person name="Fan B."/>
            <person name="Jiang Y."/>
            <person name="Adhikari A."/>
            <person name="Zheng C.-J."/>
            <person name="Schuster L."/>
            <person name="Cowan T.M."/>
            <person name="Smanski M.J."/>
            <person name="Chevrette M.G."/>
            <person name="De Carvalho L.P.S."/>
            <person name="Shen B."/>
        </authorList>
    </citation>
    <scope>NUCLEOTIDE SEQUENCE [LARGE SCALE GENOMIC DNA]</scope>
    <source>
        <strain evidence="1 2">NPDC012605</strain>
    </source>
</reference>
<accession>A0ABW6XQ89</accession>
<sequence length="199" mass="22308">MNAEEIRQRLTDFTQRINGKRDLTPHAKRVMLARAYVEARDAIDELRQQETSNIAHERKKLERKLFGTTGFNPDPQLIIAKRDADDRAAKYQTPAEARHALQRAERDGDTILAKAIASRAADWSGDPHWGALLTEYVAERPAEAETLQAMQELPNTEDGVFKLQQAMRYGLVVPEGLGEAHRHQVDALAQMSLDGDVAA</sequence>